<keyword evidence="2" id="KW-1015">Disulfide bond</keyword>
<keyword evidence="5" id="KW-1185">Reference proteome</keyword>
<dbReference type="EMBL" id="MU001677">
    <property type="protein sequence ID" value="KAF2458666.1"/>
    <property type="molecule type" value="Genomic_DNA"/>
</dbReference>
<feature type="signal peptide" evidence="3">
    <location>
        <begin position="1"/>
        <end position="18"/>
    </location>
</feature>
<organism evidence="4 5">
    <name type="scientific">Lineolata rhizophorae</name>
    <dbReference type="NCBI Taxonomy" id="578093"/>
    <lineage>
        <taxon>Eukaryota</taxon>
        <taxon>Fungi</taxon>
        <taxon>Dikarya</taxon>
        <taxon>Ascomycota</taxon>
        <taxon>Pezizomycotina</taxon>
        <taxon>Dothideomycetes</taxon>
        <taxon>Dothideomycetes incertae sedis</taxon>
        <taxon>Lineolatales</taxon>
        <taxon>Lineolataceae</taxon>
        <taxon>Lineolata</taxon>
    </lineage>
</organism>
<evidence type="ECO:0000256" key="2">
    <source>
        <dbReference type="ARBA" id="ARBA00023157"/>
    </source>
</evidence>
<keyword evidence="3" id="KW-0732">Signal</keyword>
<dbReference type="PANTHER" id="PTHR33630:SF13">
    <property type="entry name" value="ACETYLXYLAN ESTERASE"/>
    <property type="match status" value="1"/>
</dbReference>
<dbReference type="AlphaFoldDB" id="A0A6A6P3V8"/>
<evidence type="ECO:0000256" key="3">
    <source>
        <dbReference type="SAM" id="SignalP"/>
    </source>
</evidence>
<dbReference type="Gene3D" id="3.40.50.1820">
    <property type="entry name" value="alpha/beta hydrolase"/>
    <property type="match status" value="1"/>
</dbReference>
<sequence length="231" mass="23637">MALKFTTAALLLASGAVAVPSGGLGARQGNCPPVHVFGARETTVPPGMGSAGQVVNSIVQAHPGATSEAINYPAAGDNAYGSSVQQGTQAVADQVNSFAQRCPDTELVLVGYSQGAQIMDNAICGGGDPGQGWTNTDVLITGSVADQVKAVILMGDPRHTPGLPYNVGTSNAPGFDPRPSGFVCPAADKIQSYCDAADPYCSNGNNAQTHQSYGYVYGQQALDFVNEKLSD</sequence>
<name>A0A6A6P3V8_9PEZI</name>
<dbReference type="SMART" id="SM01110">
    <property type="entry name" value="Cutinase"/>
    <property type="match status" value="1"/>
</dbReference>
<dbReference type="OrthoDB" id="2586582at2759"/>
<dbReference type="InterPro" id="IPR000675">
    <property type="entry name" value="Cutinase/axe"/>
</dbReference>
<gene>
    <name evidence="4" type="ORF">BDY21DRAFT_340998</name>
</gene>
<dbReference type="GO" id="GO:0052689">
    <property type="term" value="F:carboxylic ester hydrolase activity"/>
    <property type="evidence" value="ECO:0007669"/>
    <property type="project" value="UniProtKB-ARBA"/>
</dbReference>
<dbReference type="Pfam" id="PF01083">
    <property type="entry name" value="Cutinase"/>
    <property type="match status" value="1"/>
</dbReference>
<evidence type="ECO:0000256" key="1">
    <source>
        <dbReference type="ARBA" id="ARBA00022801"/>
    </source>
</evidence>
<evidence type="ECO:0000313" key="4">
    <source>
        <dbReference type="EMBL" id="KAF2458666.1"/>
    </source>
</evidence>
<dbReference type="PANTHER" id="PTHR33630">
    <property type="entry name" value="CUTINASE RV1984C-RELATED-RELATED"/>
    <property type="match status" value="1"/>
</dbReference>
<evidence type="ECO:0000313" key="5">
    <source>
        <dbReference type="Proteomes" id="UP000799766"/>
    </source>
</evidence>
<protein>
    <submittedName>
        <fullName evidence="4">Acetylxylan esterase At 0.90 angstrom resolution</fullName>
    </submittedName>
</protein>
<dbReference type="InterPro" id="IPR029058">
    <property type="entry name" value="AB_hydrolase_fold"/>
</dbReference>
<accession>A0A6A6P3V8</accession>
<proteinExistence type="predicted"/>
<dbReference type="Proteomes" id="UP000799766">
    <property type="component" value="Unassembled WGS sequence"/>
</dbReference>
<keyword evidence="1" id="KW-0378">Hydrolase</keyword>
<reference evidence="4" key="1">
    <citation type="journal article" date="2020" name="Stud. Mycol.">
        <title>101 Dothideomycetes genomes: a test case for predicting lifestyles and emergence of pathogens.</title>
        <authorList>
            <person name="Haridas S."/>
            <person name="Albert R."/>
            <person name="Binder M."/>
            <person name="Bloem J."/>
            <person name="Labutti K."/>
            <person name="Salamov A."/>
            <person name="Andreopoulos B."/>
            <person name="Baker S."/>
            <person name="Barry K."/>
            <person name="Bills G."/>
            <person name="Bluhm B."/>
            <person name="Cannon C."/>
            <person name="Castanera R."/>
            <person name="Culley D."/>
            <person name="Daum C."/>
            <person name="Ezra D."/>
            <person name="Gonzalez J."/>
            <person name="Henrissat B."/>
            <person name="Kuo A."/>
            <person name="Liang C."/>
            <person name="Lipzen A."/>
            <person name="Lutzoni F."/>
            <person name="Magnuson J."/>
            <person name="Mondo S."/>
            <person name="Nolan M."/>
            <person name="Ohm R."/>
            <person name="Pangilinan J."/>
            <person name="Park H.-J."/>
            <person name="Ramirez L."/>
            <person name="Alfaro M."/>
            <person name="Sun H."/>
            <person name="Tritt A."/>
            <person name="Yoshinaga Y."/>
            <person name="Zwiers L.-H."/>
            <person name="Turgeon B."/>
            <person name="Goodwin S."/>
            <person name="Spatafora J."/>
            <person name="Crous P."/>
            <person name="Grigoriev I."/>
        </authorList>
    </citation>
    <scope>NUCLEOTIDE SEQUENCE</scope>
    <source>
        <strain evidence="4">ATCC 16933</strain>
    </source>
</reference>
<dbReference type="SUPFAM" id="SSF53474">
    <property type="entry name" value="alpha/beta-Hydrolases"/>
    <property type="match status" value="1"/>
</dbReference>
<feature type="chain" id="PRO_5025384903" evidence="3">
    <location>
        <begin position="19"/>
        <end position="231"/>
    </location>
</feature>